<dbReference type="AlphaFoldDB" id="A0A9N9SNY8"/>
<dbReference type="InterPro" id="IPR001254">
    <property type="entry name" value="Trypsin_dom"/>
</dbReference>
<dbReference type="InterPro" id="IPR009003">
    <property type="entry name" value="Peptidase_S1_PA"/>
</dbReference>
<evidence type="ECO:0000313" key="10">
    <source>
        <dbReference type="Proteomes" id="UP001153709"/>
    </source>
</evidence>
<dbReference type="CDD" id="cd00190">
    <property type="entry name" value="Tryp_SPc"/>
    <property type="match status" value="1"/>
</dbReference>
<keyword evidence="6" id="KW-1015">Disulfide bond</keyword>
<dbReference type="Gene3D" id="2.40.10.10">
    <property type="entry name" value="Trypsin-like serine proteases"/>
    <property type="match status" value="1"/>
</dbReference>
<evidence type="ECO:0000259" key="8">
    <source>
        <dbReference type="PROSITE" id="PS50240"/>
    </source>
</evidence>
<evidence type="ECO:0000256" key="1">
    <source>
        <dbReference type="ARBA" id="ARBA00004613"/>
    </source>
</evidence>
<dbReference type="GO" id="GO:0005576">
    <property type="term" value="C:extracellular region"/>
    <property type="evidence" value="ECO:0007669"/>
    <property type="project" value="UniProtKB-SubCell"/>
</dbReference>
<dbReference type="OrthoDB" id="6745777at2759"/>
<protein>
    <recommendedName>
        <fullName evidence="8">Peptidase S1 domain-containing protein</fullName>
    </recommendedName>
</protein>
<evidence type="ECO:0000256" key="5">
    <source>
        <dbReference type="ARBA" id="ARBA00022825"/>
    </source>
</evidence>
<feature type="chain" id="PRO_5040397442" description="Peptidase S1 domain-containing protein" evidence="7">
    <location>
        <begin position="25"/>
        <end position="254"/>
    </location>
</feature>
<dbReference type="InterPro" id="IPR043504">
    <property type="entry name" value="Peptidase_S1_PA_chymotrypsin"/>
</dbReference>
<gene>
    <name evidence="9" type="ORF">DIABBA_LOCUS1537</name>
</gene>
<organism evidence="9 10">
    <name type="scientific">Diabrotica balteata</name>
    <name type="common">Banded cucumber beetle</name>
    <dbReference type="NCBI Taxonomy" id="107213"/>
    <lineage>
        <taxon>Eukaryota</taxon>
        <taxon>Metazoa</taxon>
        <taxon>Ecdysozoa</taxon>
        <taxon>Arthropoda</taxon>
        <taxon>Hexapoda</taxon>
        <taxon>Insecta</taxon>
        <taxon>Pterygota</taxon>
        <taxon>Neoptera</taxon>
        <taxon>Endopterygota</taxon>
        <taxon>Coleoptera</taxon>
        <taxon>Polyphaga</taxon>
        <taxon>Cucujiformia</taxon>
        <taxon>Chrysomeloidea</taxon>
        <taxon>Chrysomelidae</taxon>
        <taxon>Galerucinae</taxon>
        <taxon>Diabroticina</taxon>
        <taxon>Diabroticites</taxon>
        <taxon>Diabrotica</taxon>
    </lineage>
</organism>
<keyword evidence="3" id="KW-0645">Protease</keyword>
<dbReference type="PROSITE" id="PS50240">
    <property type="entry name" value="TRYPSIN_DOM"/>
    <property type="match status" value="1"/>
</dbReference>
<keyword evidence="2" id="KW-0964">Secreted</keyword>
<dbReference type="Proteomes" id="UP001153709">
    <property type="component" value="Chromosome 1"/>
</dbReference>
<dbReference type="SMART" id="SM00020">
    <property type="entry name" value="Tryp_SPc"/>
    <property type="match status" value="1"/>
</dbReference>
<accession>A0A9N9SNY8</accession>
<evidence type="ECO:0000256" key="7">
    <source>
        <dbReference type="SAM" id="SignalP"/>
    </source>
</evidence>
<keyword evidence="4" id="KW-0378">Hydrolase</keyword>
<dbReference type="SUPFAM" id="SSF50494">
    <property type="entry name" value="Trypsin-like serine proteases"/>
    <property type="match status" value="1"/>
</dbReference>
<proteinExistence type="predicted"/>
<dbReference type="PRINTS" id="PR00722">
    <property type="entry name" value="CHYMOTRYPSIN"/>
</dbReference>
<evidence type="ECO:0000256" key="2">
    <source>
        <dbReference type="ARBA" id="ARBA00022525"/>
    </source>
</evidence>
<name>A0A9N9SNY8_DIABA</name>
<keyword evidence="7" id="KW-0732">Signal</keyword>
<dbReference type="FunFam" id="2.40.10.10:FF:000047">
    <property type="entry name" value="Trypsin eta"/>
    <property type="match status" value="1"/>
</dbReference>
<feature type="signal peptide" evidence="7">
    <location>
        <begin position="1"/>
        <end position="24"/>
    </location>
</feature>
<dbReference type="InterPro" id="IPR001314">
    <property type="entry name" value="Peptidase_S1A"/>
</dbReference>
<dbReference type="PROSITE" id="PS00134">
    <property type="entry name" value="TRYPSIN_HIS"/>
    <property type="match status" value="1"/>
</dbReference>
<dbReference type="EMBL" id="OU898276">
    <property type="protein sequence ID" value="CAG9827548.1"/>
    <property type="molecule type" value="Genomic_DNA"/>
</dbReference>
<evidence type="ECO:0000313" key="9">
    <source>
        <dbReference type="EMBL" id="CAG9827548.1"/>
    </source>
</evidence>
<evidence type="ECO:0000256" key="3">
    <source>
        <dbReference type="ARBA" id="ARBA00022670"/>
    </source>
</evidence>
<dbReference type="GO" id="GO:0004252">
    <property type="term" value="F:serine-type endopeptidase activity"/>
    <property type="evidence" value="ECO:0007669"/>
    <property type="project" value="InterPro"/>
</dbReference>
<comment type="subcellular location">
    <subcellularLocation>
        <location evidence="1">Secreted</location>
    </subcellularLocation>
</comment>
<reference evidence="9" key="1">
    <citation type="submission" date="2022-01" db="EMBL/GenBank/DDBJ databases">
        <authorList>
            <person name="King R."/>
        </authorList>
    </citation>
    <scope>NUCLEOTIDE SEQUENCE</scope>
</reference>
<dbReference type="GO" id="GO:0016485">
    <property type="term" value="P:protein processing"/>
    <property type="evidence" value="ECO:0007669"/>
    <property type="project" value="UniProtKB-ARBA"/>
</dbReference>
<keyword evidence="10" id="KW-1185">Reference proteome</keyword>
<dbReference type="InterPro" id="IPR018114">
    <property type="entry name" value="TRYPSIN_HIS"/>
</dbReference>
<dbReference type="PANTHER" id="PTHR24252:SF7">
    <property type="entry name" value="HYALIN"/>
    <property type="match status" value="1"/>
</dbReference>
<keyword evidence="5" id="KW-0720">Serine protease</keyword>
<dbReference type="Pfam" id="PF00089">
    <property type="entry name" value="Trypsin"/>
    <property type="match status" value="1"/>
</dbReference>
<evidence type="ECO:0000256" key="4">
    <source>
        <dbReference type="ARBA" id="ARBA00022801"/>
    </source>
</evidence>
<dbReference type="PANTHER" id="PTHR24252">
    <property type="entry name" value="ACROSIN-RELATED"/>
    <property type="match status" value="1"/>
</dbReference>
<feature type="domain" description="Peptidase S1" evidence="8">
    <location>
        <begin position="30"/>
        <end position="253"/>
    </location>
</feature>
<sequence>MISSKWNIVVLVCVLVLKCNIASAGKNLRIIGGTKAKIEDHPWMVSFSNGTGYHWCGGSLINDNTVVTAAHCFEDDYLKYAVVGVADLRHEKTFIPLKKSKLHEKYDYLKTGYDNDIAIVKLTEKVVFSSKIQPIRLPKHDIHIPNETPVITAGWGTTVPGVEMASDVLMDVNINIIDWQICKERLLVTERMICAGDLNGGRDSCQGDSGGPLELNGTLVGIVSFGGLCGEPNSPAAYTKVSDFLSWIHKNIDI</sequence>
<evidence type="ECO:0000256" key="6">
    <source>
        <dbReference type="ARBA" id="ARBA00023157"/>
    </source>
</evidence>